<evidence type="ECO:0000259" key="2">
    <source>
        <dbReference type="Pfam" id="PF09990"/>
    </source>
</evidence>
<dbReference type="InterPro" id="IPR019251">
    <property type="entry name" value="DUF2231_TM"/>
</dbReference>
<sequence>MFEEFLGIPAHPLLIHAAVVFVPLLALTTVAYALVPFLRPHIRLVLAGLAVLGPGAAIMARLSGDAFFERMRERGRVTDGFIPVIERHQGYGENTMWAAIALGVVTLALVFFIAPSGAALRYAGTAGGTGGTRAITLALTVVSLVAAAIALYYVIRTGDSGSKAVWEGQ</sequence>
<dbReference type="Proteomes" id="UP000482800">
    <property type="component" value="Unassembled WGS sequence"/>
</dbReference>
<dbReference type="EMBL" id="BLPF01000003">
    <property type="protein sequence ID" value="GFJ84135.1"/>
    <property type="molecule type" value="Genomic_DNA"/>
</dbReference>
<proteinExistence type="predicted"/>
<evidence type="ECO:0000256" key="1">
    <source>
        <dbReference type="SAM" id="Phobius"/>
    </source>
</evidence>
<dbReference type="Pfam" id="PF09990">
    <property type="entry name" value="DUF2231"/>
    <property type="match status" value="1"/>
</dbReference>
<feature type="transmembrane region" description="Helical" evidence="1">
    <location>
        <begin position="41"/>
        <end position="62"/>
    </location>
</feature>
<feature type="transmembrane region" description="Helical" evidence="1">
    <location>
        <begin position="134"/>
        <end position="155"/>
    </location>
</feature>
<feature type="transmembrane region" description="Helical" evidence="1">
    <location>
        <begin position="96"/>
        <end position="114"/>
    </location>
</feature>
<protein>
    <recommendedName>
        <fullName evidence="2">DUF2231 domain-containing protein</fullName>
    </recommendedName>
</protein>
<comment type="caution">
    <text evidence="3">The sequence shown here is derived from an EMBL/GenBank/DDBJ whole genome shotgun (WGS) entry which is preliminary data.</text>
</comment>
<evidence type="ECO:0000313" key="4">
    <source>
        <dbReference type="Proteomes" id="UP000482800"/>
    </source>
</evidence>
<keyword evidence="1" id="KW-0472">Membrane</keyword>
<keyword evidence="1" id="KW-1133">Transmembrane helix</keyword>
<dbReference type="AlphaFoldDB" id="A0A6V8KU69"/>
<organism evidence="3 4">
    <name type="scientific">Phytohabitans houttuyneae</name>
    <dbReference type="NCBI Taxonomy" id="1076126"/>
    <lineage>
        <taxon>Bacteria</taxon>
        <taxon>Bacillati</taxon>
        <taxon>Actinomycetota</taxon>
        <taxon>Actinomycetes</taxon>
        <taxon>Micromonosporales</taxon>
        <taxon>Micromonosporaceae</taxon>
    </lineage>
</organism>
<reference evidence="3 4" key="2">
    <citation type="submission" date="2020-03" db="EMBL/GenBank/DDBJ databases">
        <authorList>
            <person name="Ichikawa N."/>
            <person name="Kimura A."/>
            <person name="Kitahashi Y."/>
            <person name="Uohara A."/>
        </authorList>
    </citation>
    <scope>NUCLEOTIDE SEQUENCE [LARGE SCALE GENOMIC DNA]</scope>
    <source>
        <strain evidence="3 4">NBRC 108639</strain>
    </source>
</reference>
<accession>A0A6V8KU69</accession>
<keyword evidence="1" id="KW-0812">Transmembrane</keyword>
<feature type="domain" description="DUF2231" evidence="2">
    <location>
        <begin position="7"/>
        <end position="167"/>
    </location>
</feature>
<gene>
    <name evidence="3" type="ORF">Phou_083150</name>
</gene>
<keyword evidence="4" id="KW-1185">Reference proteome</keyword>
<dbReference type="RefSeq" id="WP_173067498.1">
    <property type="nucleotide sequence ID" value="NZ_BAABGO010000013.1"/>
</dbReference>
<feature type="transmembrane region" description="Helical" evidence="1">
    <location>
        <begin position="12"/>
        <end position="35"/>
    </location>
</feature>
<name>A0A6V8KU69_9ACTN</name>
<reference evidence="3 4" key="1">
    <citation type="submission" date="2020-03" db="EMBL/GenBank/DDBJ databases">
        <title>Whole genome shotgun sequence of Phytohabitans houttuyneae NBRC 108639.</title>
        <authorList>
            <person name="Komaki H."/>
            <person name="Tamura T."/>
        </authorList>
    </citation>
    <scope>NUCLEOTIDE SEQUENCE [LARGE SCALE GENOMIC DNA]</scope>
    <source>
        <strain evidence="3 4">NBRC 108639</strain>
    </source>
</reference>
<evidence type="ECO:0000313" key="3">
    <source>
        <dbReference type="EMBL" id="GFJ84135.1"/>
    </source>
</evidence>